<organism evidence="2 3">
    <name type="scientific">Nocardia brasiliensis (strain ATCC 700358 / HUJEG-1)</name>
    <dbReference type="NCBI Taxonomy" id="1133849"/>
    <lineage>
        <taxon>Bacteria</taxon>
        <taxon>Bacillati</taxon>
        <taxon>Actinomycetota</taxon>
        <taxon>Actinomycetes</taxon>
        <taxon>Mycobacteriales</taxon>
        <taxon>Nocardiaceae</taxon>
        <taxon>Nocardia</taxon>
    </lineage>
</organism>
<dbReference type="SUPFAM" id="SSF54427">
    <property type="entry name" value="NTF2-like"/>
    <property type="match status" value="1"/>
</dbReference>
<proteinExistence type="predicted"/>
<dbReference type="Proteomes" id="UP000006304">
    <property type="component" value="Chromosome"/>
</dbReference>
<dbReference type="EMBL" id="CP003876">
    <property type="protein sequence ID" value="AFT98366.1"/>
    <property type="molecule type" value="Genomic_DNA"/>
</dbReference>
<name>K0ELQ2_NOCB7</name>
<dbReference type="eggNOG" id="COG3631">
    <property type="taxonomic scope" value="Bacteria"/>
</dbReference>
<dbReference type="AlphaFoldDB" id="K0ELQ2"/>
<keyword evidence="3" id="KW-1185">Reference proteome</keyword>
<dbReference type="InterPro" id="IPR032710">
    <property type="entry name" value="NTF2-like_dom_sf"/>
</dbReference>
<feature type="domain" description="SnoaL-like" evidence="1">
    <location>
        <begin position="5"/>
        <end position="114"/>
    </location>
</feature>
<gene>
    <name evidence="2" type="ORF">O3I_002020</name>
</gene>
<protein>
    <submittedName>
        <fullName evidence="2">Limonene-12-epoxide hydrolase</fullName>
    </submittedName>
</protein>
<keyword evidence="2" id="KW-0378">Hydrolase</keyword>
<dbReference type="HOGENOM" id="CLU_1873262_0_0_11"/>
<evidence type="ECO:0000313" key="3">
    <source>
        <dbReference type="Proteomes" id="UP000006304"/>
    </source>
</evidence>
<dbReference type="STRING" id="1133849.O3I_002020"/>
<dbReference type="GO" id="GO:0016787">
    <property type="term" value="F:hydrolase activity"/>
    <property type="evidence" value="ECO:0007669"/>
    <property type="project" value="UniProtKB-KW"/>
</dbReference>
<dbReference type="Pfam" id="PF12680">
    <property type="entry name" value="SnoaL_2"/>
    <property type="match status" value="1"/>
</dbReference>
<sequence length="136" mass="15681">MRAVIETFYDRTSAKDMAGVLDLCTDDLRMRIPFDPVVAVREVNGKEVLRDISQQALQMYDSYRQIVTSIEPMLDPNVWLVTVKGDLVVRSTGLPYRNDYLTVFRFRDGKIAEWVTYHDPIRQLVAFGVDRLPPAE</sequence>
<accession>K0ELQ2</accession>
<dbReference type="Gene3D" id="3.10.450.50">
    <property type="match status" value="1"/>
</dbReference>
<evidence type="ECO:0000313" key="2">
    <source>
        <dbReference type="EMBL" id="AFT98366.1"/>
    </source>
</evidence>
<evidence type="ECO:0000259" key="1">
    <source>
        <dbReference type="Pfam" id="PF12680"/>
    </source>
</evidence>
<dbReference type="InterPro" id="IPR037401">
    <property type="entry name" value="SnoaL-like"/>
</dbReference>
<dbReference type="KEGG" id="nbr:O3I_002020"/>
<reference evidence="2 3" key="1">
    <citation type="journal article" date="2012" name="J. Bacteriol.">
        <title>Complete genome sequence of Nocardia brasiliensis HUJEG-1.</title>
        <authorList>
            <person name="Vera-Cabrera L."/>
            <person name="Ortiz-Lopez R."/>
            <person name="Elizondo-Gonzalez R."/>
            <person name="Perez-Maya A.A."/>
            <person name="Ocampo-Candiani J."/>
        </authorList>
    </citation>
    <scope>NUCLEOTIDE SEQUENCE [LARGE SCALE GENOMIC DNA]</scope>
    <source>
        <strain evidence="3">ATCC 700358</strain>
    </source>
</reference>